<comment type="function">
    <text evidence="3">DNA-dependent ATPase and ATP-dependent 5'-3' DNA helicase. Has no activity on blunt DNA or DNA with 3'-overhangs, requires at least 10 bases of 5'-ssDNA for helicase activity.</text>
</comment>
<dbReference type="Gene3D" id="3.40.50.300">
    <property type="entry name" value="P-loop containing nucleotide triphosphate hydrolases"/>
    <property type="match status" value="2"/>
</dbReference>
<dbReference type="GO" id="GO:0016887">
    <property type="term" value="F:ATP hydrolysis activity"/>
    <property type="evidence" value="ECO:0007669"/>
    <property type="project" value="RHEA"/>
</dbReference>
<keyword evidence="3" id="KW-0378">Hydrolase</keyword>
<dbReference type="GO" id="GO:0006310">
    <property type="term" value="P:DNA recombination"/>
    <property type="evidence" value="ECO:0007669"/>
    <property type="project" value="InterPro"/>
</dbReference>
<sequence length="747" mass="84149">MVEIEGTVEHIVFRNEENGYTVAKIKYNKDLISVVGYMPFLNEGQRVKIQGEWTLHQTFGQQIKVESCEEIMPATVEGVEKYLASGLIPGIGPVTARKIVEKFGVDALDIMEMNPERLTEVEGIGEKKAAKIAEAFQEQRELRQVMVFLQSYGITATYAIKIYKKYGQNTIKTVKENPYRLCDDISGIGFKTADKIARNLGVDPSSLSRVMAGIKYVLNLSTSNGHVYLPRLMLLDECARLLNVPPDLVEDALISLSASKQVVIEQVDGEQVVYLNSFYYSELGVAKRLIELSLQKVRENFDTIEEEIKEYEDENDITFAEEQKLAIMEGVKNGVCVITGGPGTGKTTIIKCIIKIFEKRGMHIVLAAPTGRAAKRITETTGYEAKTIHRLLEMEFMPDEHGNVFAKDEGDPIETDVIIIDEASMVDILLMNSLLKAVAPSTRLIIVGDVDQLPSVGPGNVLRDIIESRAISVVRLNRIFRQSDESLITLNAHKINNGEMPILNDREKDFFFIQKNNPQLIVEEILELVSRRLPAFKNRFDPMKDIQVLSPMRKGETGIYNLNVRLQNILNPPSQDKKEKSFRDYVFREGDKVMQIKNNYNIEWTSVDGLEVVKGTGVYNGDIGYIDEIDEENQTVTVIFDDKKVVYDFTSLDELELAYGITIHKSQGSEFPVVVIPVTYGPPMLMARNLIYTGVTRAKKLVILVGMRQALLNMINNNTIIQRYSGLRERITSYVNLISASQREMGD</sequence>
<dbReference type="GO" id="GO:0017116">
    <property type="term" value="F:single-stranded DNA helicase activity"/>
    <property type="evidence" value="ECO:0007669"/>
    <property type="project" value="TreeGrafter"/>
</dbReference>
<dbReference type="InterPro" id="IPR010994">
    <property type="entry name" value="RuvA_2-like"/>
</dbReference>
<dbReference type="GO" id="GO:0003677">
    <property type="term" value="F:DNA binding"/>
    <property type="evidence" value="ECO:0007669"/>
    <property type="project" value="UniProtKB-UniRule"/>
</dbReference>
<evidence type="ECO:0000256" key="3">
    <source>
        <dbReference type="HAMAP-Rule" id="MF_01488"/>
    </source>
</evidence>
<feature type="domain" description="Helix-hairpin-helix DNA-binding motif class 1" evidence="5">
    <location>
        <begin position="116"/>
        <end position="135"/>
    </location>
</feature>
<dbReference type="Pfam" id="PF13245">
    <property type="entry name" value="AAA_19"/>
    <property type="match status" value="1"/>
</dbReference>
<dbReference type="InterPro" id="IPR003583">
    <property type="entry name" value="Hlx-hairpin-Hlx_DNA-bd_motif"/>
</dbReference>
<evidence type="ECO:0000259" key="6">
    <source>
        <dbReference type="SMART" id="SM00382"/>
    </source>
</evidence>
<dbReference type="Proteomes" id="UP000295325">
    <property type="component" value="Unassembled WGS sequence"/>
</dbReference>
<dbReference type="RefSeq" id="WP_133627414.1">
    <property type="nucleotide sequence ID" value="NZ_SOAZ01000004.1"/>
</dbReference>
<comment type="similarity">
    <text evidence="3">Belongs to the RecD family. RecD2 subfamily.</text>
</comment>
<evidence type="ECO:0000259" key="5">
    <source>
        <dbReference type="SMART" id="SM00278"/>
    </source>
</evidence>
<proteinExistence type="inferred from homology"/>
<dbReference type="InterPro" id="IPR050534">
    <property type="entry name" value="Coronavir_polyprotein_1ab"/>
</dbReference>
<comment type="catalytic activity">
    <reaction evidence="3">
        <text>ATP + H2O = ADP + phosphate + H(+)</text>
        <dbReference type="Rhea" id="RHEA:13065"/>
        <dbReference type="ChEBI" id="CHEBI:15377"/>
        <dbReference type="ChEBI" id="CHEBI:15378"/>
        <dbReference type="ChEBI" id="CHEBI:30616"/>
        <dbReference type="ChEBI" id="CHEBI:43474"/>
        <dbReference type="ChEBI" id="CHEBI:456216"/>
        <dbReference type="EC" id="5.6.2.3"/>
    </reaction>
</comment>
<feature type="domain" description="AAA+ ATPase" evidence="6">
    <location>
        <begin position="332"/>
        <end position="480"/>
    </location>
</feature>
<evidence type="ECO:0000256" key="4">
    <source>
        <dbReference type="SAM" id="Coils"/>
    </source>
</evidence>
<dbReference type="GO" id="GO:0005524">
    <property type="term" value="F:ATP binding"/>
    <property type="evidence" value="ECO:0007669"/>
    <property type="project" value="UniProtKB-UniRule"/>
</dbReference>
<dbReference type="HAMAP" id="MF_01488">
    <property type="entry name" value="RecD2"/>
    <property type="match status" value="1"/>
</dbReference>
<dbReference type="InterPro" id="IPR029493">
    <property type="entry name" value="RecD2-like_HHH"/>
</dbReference>
<dbReference type="InterPro" id="IPR055446">
    <property type="entry name" value="RecD2_N_OB"/>
</dbReference>
<dbReference type="Pfam" id="PF13538">
    <property type="entry name" value="UvrD_C_2"/>
    <property type="match status" value="1"/>
</dbReference>
<keyword evidence="3" id="KW-0347">Helicase</keyword>
<dbReference type="EMBL" id="SOAZ01000004">
    <property type="protein sequence ID" value="TDT62416.1"/>
    <property type="molecule type" value="Genomic_DNA"/>
</dbReference>
<accession>A0A4R7KS70</accession>
<keyword evidence="3" id="KW-0238">DNA-binding</keyword>
<evidence type="ECO:0000256" key="1">
    <source>
        <dbReference type="ARBA" id="ARBA00022741"/>
    </source>
</evidence>
<feature type="coiled-coil region" evidence="4">
    <location>
        <begin position="294"/>
        <end position="321"/>
    </location>
</feature>
<dbReference type="EC" id="5.6.2.3" evidence="3"/>
<dbReference type="SMART" id="SM00278">
    <property type="entry name" value="HhH1"/>
    <property type="match status" value="3"/>
</dbReference>
<dbReference type="AlphaFoldDB" id="A0A4R7KS70"/>
<keyword evidence="4" id="KW-0175">Coiled coil</keyword>
<dbReference type="InterPro" id="IPR027417">
    <property type="entry name" value="P-loop_NTPase"/>
</dbReference>
<dbReference type="Pfam" id="PF14490">
    <property type="entry name" value="HHH_RecD2"/>
    <property type="match status" value="1"/>
</dbReference>
<evidence type="ECO:0000313" key="7">
    <source>
        <dbReference type="EMBL" id="TDT62416.1"/>
    </source>
</evidence>
<dbReference type="SUPFAM" id="SSF52540">
    <property type="entry name" value="P-loop containing nucleoside triphosphate hydrolases"/>
    <property type="match status" value="1"/>
</dbReference>
<dbReference type="InterPro" id="IPR041451">
    <property type="entry name" value="RecD2_SH13"/>
</dbReference>
<comment type="caution">
    <text evidence="7">The sequence shown here is derived from an EMBL/GenBank/DDBJ whole genome shotgun (WGS) entry which is preliminary data.</text>
</comment>
<dbReference type="GO" id="GO:0009338">
    <property type="term" value="C:exodeoxyribonuclease V complex"/>
    <property type="evidence" value="ECO:0007669"/>
    <property type="project" value="TreeGrafter"/>
</dbReference>
<reference evidence="7 8" key="1">
    <citation type="submission" date="2019-03" db="EMBL/GenBank/DDBJ databases">
        <title>Genomic Encyclopedia of Type Strains, Phase IV (KMG-IV): sequencing the most valuable type-strain genomes for metagenomic binning, comparative biology and taxonomic classification.</title>
        <authorList>
            <person name="Goeker M."/>
        </authorList>
    </citation>
    <scope>NUCLEOTIDE SEQUENCE [LARGE SCALE GENOMIC DNA]</scope>
    <source>
        <strain evidence="7 8">DSM 24455</strain>
    </source>
</reference>
<keyword evidence="1 3" id="KW-0547">Nucleotide-binding</keyword>
<evidence type="ECO:0000313" key="8">
    <source>
        <dbReference type="Proteomes" id="UP000295325"/>
    </source>
</evidence>
<dbReference type="CDD" id="cd18809">
    <property type="entry name" value="SF1_C_RecD"/>
    <property type="match status" value="1"/>
</dbReference>
<dbReference type="CDD" id="cd17933">
    <property type="entry name" value="DEXSc_RecD-like"/>
    <property type="match status" value="1"/>
</dbReference>
<dbReference type="Pfam" id="PF18335">
    <property type="entry name" value="SH3_13"/>
    <property type="match status" value="1"/>
</dbReference>
<feature type="binding site" evidence="3">
    <location>
        <begin position="343"/>
        <end position="347"/>
    </location>
    <ligand>
        <name>ATP</name>
        <dbReference type="ChEBI" id="CHEBI:30616"/>
    </ligand>
</feature>
<name>A0A4R7KS70_9CLOT</name>
<dbReference type="SMART" id="SM00382">
    <property type="entry name" value="AAA"/>
    <property type="match status" value="1"/>
</dbReference>
<dbReference type="SUPFAM" id="SSF47781">
    <property type="entry name" value="RuvA domain 2-like"/>
    <property type="match status" value="1"/>
</dbReference>
<keyword evidence="8" id="KW-1185">Reference proteome</keyword>
<keyword evidence="2 3" id="KW-0067">ATP-binding</keyword>
<dbReference type="Pfam" id="PF23139">
    <property type="entry name" value="OB_YrrC"/>
    <property type="match status" value="1"/>
</dbReference>
<gene>
    <name evidence="3" type="primary">recD2</name>
    <name evidence="7" type="ORF">EDD71_104147</name>
</gene>
<dbReference type="Gene3D" id="1.10.150.20">
    <property type="entry name" value="5' to 3' exonuclease, C-terminal subdomain"/>
    <property type="match status" value="1"/>
</dbReference>
<evidence type="ECO:0000256" key="2">
    <source>
        <dbReference type="ARBA" id="ARBA00022840"/>
    </source>
</evidence>
<dbReference type="InterPro" id="IPR027785">
    <property type="entry name" value="UvrD-like_helicase_C"/>
</dbReference>
<dbReference type="Gene3D" id="1.10.10.2220">
    <property type="match status" value="1"/>
</dbReference>
<dbReference type="NCBIfam" id="TIGR01448">
    <property type="entry name" value="recD_rel"/>
    <property type="match status" value="1"/>
</dbReference>
<keyword evidence="3" id="KW-0413">Isomerase</keyword>
<dbReference type="PANTHER" id="PTHR43788:SF6">
    <property type="entry name" value="DNA HELICASE B"/>
    <property type="match status" value="1"/>
</dbReference>
<protein>
    <recommendedName>
        <fullName evidence="3">ATP-dependent RecD2 DNA helicase</fullName>
        <ecNumber evidence="3">5.6.2.3</ecNumber>
    </recommendedName>
    <alternativeName>
        <fullName evidence="3">DNA 5'-3' helicase subunit RecD2</fullName>
    </alternativeName>
</protein>
<organism evidence="7 8">
    <name type="scientific">Fonticella tunisiensis</name>
    <dbReference type="NCBI Taxonomy" id="1096341"/>
    <lineage>
        <taxon>Bacteria</taxon>
        <taxon>Bacillati</taxon>
        <taxon>Bacillota</taxon>
        <taxon>Clostridia</taxon>
        <taxon>Eubacteriales</taxon>
        <taxon>Clostridiaceae</taxon>
        <taxon>Fonticella</taxon>
    </lineage>
</organism>
<dbReference type="GO" id="GO:0006281">
    <property type="term" value="P:DNA repair"/>
    <property type="evidence" value="ECO:0007669"/>
    <property type="project" value="InterPro"/>
</dbReference>
<dbReference type="InterPro" id="IPR003593">
    <property type="entry name" value="AAA+_ATPase"/>
</dbReference>
<feature type="domain" description="Helix-hairpin-helix DNA-binding motif class 1" evidence="5">
    <location>
        <begin position="81"/>
        <end position="102"/>
    </location>
</feature>
<dbReference type="InterPro" id="IPR006345">
    <property type="entry name" value="RecD2"/>
</dbReference>
<feature type="domain" description="Helix-hairpin-helix DNA-binding motif class 1" evidence="5">
    <location>
        <begin position="180"/>
        <end position="199"/>
    </location>
</feature>
<dbReference type="GO" id="GO:0043139">
    <property type="term" value="F:5'-3' DNA helicase activity"/>
    <property type="evidence" value="ECO:0007669"/>
    <property type="project" value="UniProtKB-UniRule"/>
</dbReference>
<dbReference type="PANTHER" id="PTHR43788">
    <property type="entry name" value="DNA2/NAM7 HELICASE FAMILY MEMBER"/>
    <property type="match status" value="1"/>
</dbReference>
<dbReference type="Gene3D" id="2.30.30.940">
    <property type="match status" value="1"/>
</dbReference>
<dbReference type="OrthoDB" id="9803432at2"/>